<organism evidence="8 9">
    <name type="scientific">Aegilops tauschii subsp. strangulata</name>
    <name type="common">Goatgrass</name>
    <dbReference type="NCBI Taxonomy" id="200361"/>
    <lineage>
        <taxon>Eukaryota</taxon>
        <taxon>Viridiplantae</taxon>
        <taxon>Streptophyta</taxon>
        <taxon>Embryophyta</taxon>
        <taxon>Tracheophyta</taxon>
        <taxon>Spermatophyta</taxon>
        <taxon>Magnoliopsida</taxon>
        <taxon>Liliopsida</taxon>
        <taxon>Poales</taxon>
        <taxon>Poaceae</taxon>
        <taxon>BOP clade</taxon>
        <taxon>Pooideae</taxon>
        <taxon>Triticodae</taxon>
        <taxon>Triticeae</taxon>
        <taxon>Triticinae</taxon>
        <taxon>Aegilops</taxon>
    </lineage>
</organism>
<dbReference type="Gramene" id="AET4Gv20067600.24">
    <property type="protein sequence ID" value="AET4Gv20067600.24"/>
    <property type="gene ID" value="AET4Gv20067600"/>
</dbReference>
<reference evidence="8" key="3">
    <citation type="journal article" date="2017" name="Nature">
        <title>Genome sequence of the progenitor of the wheat D genome Aegilops tauschii.</title>
        <authorList>
            <person name="Luo M.C."/>
            <person name="Gu Y.Q."/>
            <person name="Puiu D."/>
            <person name="Wang H."/>
            <person name="Twardziok S.O."/>
            <person name="Deal K.R."/>
            <person name="Huo N."/>
            <person name="Zhu T."/>
            <person name="Wang L."/>
            <person name="Wang Y."/>
            <person name="McGuire P.E."/>
            <person name="Liu S."/>
            <person name="Long H."/>
            <person name="Ramasamy R.K."/>
            <person name="Rodriguez J.C."/>
            <person name="Van S.L."/>
            <person name="Yuan L."/>
            <person name="Wang Z."/>
            <person name="Xia Z."/>
            <person name="Xiao L."/>
            <person name="Anderson O.D."/>
            <person name="Ouyang S."/>
            <person name="Liang Y."/>
            <person name="Zimin A.V."/>
            <person name="Pertea G."/>
            <person name="Qi P."/>
            <person name="Bennetzen J.L."/>
            <person name="Dai X."/>
            <person name="Dawson M.W."/>
            <person name="Muller H.G."/>
            <person name="Kugler K."/>
            <person name="Rivarola-Duarte L."/>
            <person name="Spannagl M."/>
            <person name="Mayer K.F.X."/>
            <person name="Lu F.H."/>
            <person name="Bevan M.W."/>
            <person name="Leroy P."/>
            <person name="Li P."/>
            <person name="You F.M."/>
            <person name="Sun Q."/>
            <person name="Liu Z."/>
            <person name="Lyons E."/>
            <person name="Wicker T."/>
            <person name="Salzberg S.L."/>
            <person name="Devos K.M."/>
            <person name="Dvorak J."/>
        </authorList>
    </citation>
    <scope>NUCLEOTIDE SEQUENCE [LARGE SCALE GENOMIC DNA]</scope>
    <source>
        <strain evidence="8">cv. AL8/78</strain>
    </source>
</reference>
<evidence type="ECO:0000256" key="5">
    <source>
        <dbReference type="ARBA" id="ARBA00023214"/>
    </source>
</evidence>
<keyword evidence="9" id="KW-1185">Reference proteome</keyword>
<dbReference type="InterPro" id="IPR000644">
    <property type="entry name" value="CBS_dom"/>
</dbReference>
<evidence type="ECO:0000313" key="9">
    <source>
        <dbReference type="Proteomes" id="UP000015105"/>
    </source>
</evidence>
<evidence type="ECO:0000313" key="8">
    <source>
        <dbReference type="EnsemblPlants" id="AET4Gv20067600.24"/>
    </source>
</evidence>
<evidence type="ECO:0000256" key="6">
    <source>
        <dbReference type="PROSITE-ProRule" id="PRU00703"/>
    </source>
</evidence>
<accession>A0A453H4T5</accession>
<dbReference type="GO" id="GO:0015108">
    <property type="term" value="F:chloride transmembrane transporter activity"/>
    <property type="evidence" value="ECO:0007669"/>
    <property type="project" value="TreeGrafter"/>
</dbReference>
<dbReference type="SMART" id="SM00116">
    <property type="entry name" value="CBS"/>
    <property type="match status" value="1"/>
</dbReference>
<dbReference type="FunFam" id="3.10.580.10:FF:000047">
    <property type="entry name" value="Chloride channel protein"/>
    <property type="match status" value="1"/>
</dbReference>
<keyword evidence="3" id="KW-0406">Ion transport</keyword>
<reference evidence="9" key="1">
    <citation type="journal article" date="2014" name="Science">
        <title>Ancient hybridizations among the ancestral genomes of bread wheat.</title>
        <authorList>
            <consortium name="International Wheat Genome Sequencing Consortium,"/>
            <person name="Marcussen T."/>
            <person name="Sandve S.R."/>
            <person name="Heier L."/>
            <person name="Spannagl M."/>
            <person name="Pfeifer M."/>
            <person name="Jakobsen K.S."/>
            <person name="Wulff B.B."/>
            <person name="Steuernagel B."/>
            <person name="Mayer K.F."/>
            <person name="Olsen O.A."/>
        </authorList>
    </citation>
    <scope>NUCLEOTIDE SEQUENCE [LARGE SCALE GENOMIC DNA]</scope>
    <source>
        <strain evidence="9">cv. AL8/78</strain>
    </source>
</reference>
<evidence type="ECO:0000256" key="2">
    <source>
        <dbReference type="ARBA" id="ARBA00022737"/>
    </source>
</evidence>
<evidence type="ECO:0000256" key="3">
    <source>
        <dbReference type="ARBA" id="ARBA00023065"/>
    </source>
</evidence>
<reference evidence="8" key="5">
    <citation type="journal article" date="2021" name="G3 (Bethesda)">
        <title>Aegilops tauschii genome assembly Aet v5.0 features greater sequence contiguity and improved annotation.</title>
        <authorList>
            <person name="Wang L."/>
            <person name="Zhu T."/>
            <person name="Rodriguez J.C."/>
            <person name="Deal K.R."/>
            <person name="Dubcovsky J."/>
            <person name="McGuire P.E."/>
            <person name="Lux T."/>
            <person name="Spannagl M."/>
            <person name="Mayer K.F.X."/>
            <person name="Baldrich P."/>
            <person name="Meyers B.C."/>
            <person name="Huo N."/>
            <person name="Gu Y.Q."/>
            <person name="Zhou H."/>
            <person name="Devos K.M."/>
            <person name="Bennetzen J.L."/>
            <person name="Unver T."/>
            <person name="Budak H."/>
            <person name="Gulick P.J."/>
            <person name="Galiba G."/>
            <person name="Kalapos B."/>
            <person name="Nelson D.R."/>
            <person name="Li P."/>
            <person name="You F.M."/>
            <person name="Luo M.C."/>
            <person name="Dvorak J."/>
        </authorList>
    </citation>
    <scope>NUCLEOTIDE SEQUENCE [LARGE SCALE GENOMIC DNA]</scope>
    <source>
        <strain evidence="8">cv. AL8/78</strain>
    </source>
</reference>
<evidence type="ECO:0000256" key="1">
    <source>
        <dbReference type="ARBA" id="ARBA00022448"/>
    </source>
</evidence>
<evidence type="ECO:0000256" key="4">
    <source>
        <dbReference type="ARBA" id="ARBA00023122"/>
    </source>
</evidence>
<dbReference type="Pfam" id="PF00571">
    <property type="entry name" value="CBS"/>
    <property type="match status" value="1"/>
</dbReference>
<keyword evidence="1" id="KW-0813">Transport</keyword>
<keyword evidence="4 6" id="KW-0129">CBS domain</keyword>
<feature type="domain" description="CBS" evidence="7">
    <location>
        <begin position="104"/>
        <end position="160"/>
    </location>
</feature>
<dbReference type="PANTHER" id="PTHR11689">
    <property type="entry name" value="CHLORIDE CHANNEL PROTEIN CLC FAMILY MEMBER"/>
    <property type="match status" value="1"/>
</dbReference>
<dbReference type="EnsemblPlants" id="AET4Gv20067600.24">
    <property type="protein sequence ID" value="AET4Gv20067600.24"/>
    <property type="gene ID" value="AET4Gv20067600"/>
</dbReference>
<dbReference type="InterPro" id="IPR051280">
    <property type="entry name" value="Cl-channel/antiporter"/>
</dbReference>
<evidence type="ECO:0000259" key="7">
    <source>
        <dbReference type="PROSITE" id="PS51371"/>
    </source>
</evidence>
<dbReference type="PANTHER" id="PTHR11689:SF136">
    <property type="entry name" value="H(+)_CL(-) EXCHANGE TRANSPORTER 7"/>
    <property type="match status" value="1"/>
</dbReference>
<dbReference type="PROSITE" id="PS51371">
    <property type="entry name" value="CBS"/>
    <property type="match status" value="1"/>
</dbReference>
<sequence length="189" mass="21080">MPVLEHSCFCGGLNNRFSFVVQIVERGQNGESLVIGLILRSHLLVLLQSKVDFQNTPFPCGPGILNRHNFSDFVKPASSKGKSIDDIHLTDEELGLYLDLAPFLNPSPYIVPEDMSLAKVYNLFRQLGLRHIFVVPRPSRVVGLITRKDLLLEEDGNTATTELQSTSVRSILSTSCKLSFSLLRRNAQN</sequence>
<reference evidence="9" key="2">
    <citation type="journal article" date="2017" name="Nat. Plants">
        <title>The Aegilops tauschii genome reveals multiple impacts of transposons.</title>
        <authorList>
            <person name="Zhao G."/>
            <person name="Zou C."/>
            <person name="Li K."/>
            <person name="Wang K."/>
            <person name="Li T."/>
            <person name="Gao L."/>
            <person name="Zhang X."/>
            <person name="Wang H."/>
            <person name="Yang Z."/>
            <person name="Liu X."/>
            <person name="Jiang W."/>
            <person name="Mao L."/>
            <person name="Kong X."/>
            <person name="Jiao Y."/>
            <person name="Jia J."/>
        </authorList>
    </citation>
    <scope>NUCLEOTIDE SEQUENCE [LARGE SCALE GENOMIC DNA]</scope>
    <source>
        <strain evidence="9">cv. AL8/78</strain>
    </source>
</reference>
<dbReference type="Proteomes" id="UP000015105">
    <property type="component" value="Chromosome 4D"/>
</dbReference>
<name>A0A453H4T5_AEGTS</name>
<keyword evidence="5" id="KW-0868">Chloride</keyword>
<protein>
    <recommendedName>
        <fullName evidence="7">CBS domain-containing protein</fullName>
    </recommendedName>
</protein>
<proteinExistence type="predicted"/>
<dbReference type="Gene3D" id="3.10.580.10">
    <property type="entry name" value="CBS-domain"/>
    <property type="match status" value="1"/>
</dbReference>
<dbReference type="InterPro" id="IPR046342">
    <property type="entry name" value="CBS_dom_sf"/>
</dbReference>
<dbReference type="SUPFAM" id="SSF54631">
    <property type="entry name" value="CBS-domain pair"/>
    <property type="match status" value="1"/>
</dbReference>
<dbReference type="CDD" id="cd04591">
    <property type="entry name" value="CBS_pair_voltage-gated_CLC_euk_bac"/>
    <property type="match status" value="1"/>
</dbReference>
<reference evidence="8" key="4">
    <citation type="submission" date="2019-03" db="UniProtKB">
        <authorList>
            <consortium name="EnsemblPlants"/>
        </authorList>
    </citation>
    <scope>IDENTIFICATION</scope>
</reference>
<dbReference type="AlphaFoldDB" id="A0A453H4T5"/>
<keyword evidence="2" id="KW-0677">Repeat</keyword>